<proteinExistence type="inferred from homology"/>
<evidence type="ECO:0000256" key="1">
    <source>
        <dbReference type="ARBA" id="ARBA00006611"/>
    </source>
</evidence>
<protein>
    <submittedName>
        <fullName evidence="5">Type II secretion system protein GspE</fullName>
    </submittedName>
</protein>
<feature type="non-terminal residue" evidence="5">
    <location>
        <position position="361"/>
    </location>
</feature>
<name>A0A2G9YC75_9BACT</name>
<dbReference type="PROSITE" id="PS00662">
    <property type="entry name" value="T2SP_E"/>
    <property type="match status" value="1"/>
</dbReference>
<reference evidence="5 6" key="1">
    <citation type="submission" date="2017-09" db="EMBL/GenBank/DDBJ databases">
        <title>Depth-based differentiation of microbial function through sediment-hosted aquifers and enrichment of novel symbionts in the deep terrestrial subsurface.</title>
        <authorList>
            <person name="Probst A.J."/>
            <person name="Ladd B."/>
            <person name="Jarett J.K."/>
            <person name="Geller-Mcgrath D.E."/>
            <person name="Sieber C.M."/>
            <person name="Emerson J.B."/>
            <person name="Anantharaman K."/>
            <person name="Thomas B.C."/>
            <person name="Malmstrom R."/>
            <person name="Stieglmeier M."/>
            <person name="Klingl A."/>
            <person name="Woyke T."/>
            <person name="Ryan C.M."/>
            <person name="Banfield J.F."/>
        </authorList>
    </citation>
    <scope>NUCLEOTIDE SEQUENCE [LARGE SCALE GENOMIC DNA]</scope>
    <source>
        <strain evidence="5">CG23_combo_of_CG06-09_8_20_14_all_48_7</strain>
    </source>
</reference>
<dbReference type="GO" id="GO:0005886">
    <property type="term" value="C:plasma membrane"/>
    <property type="evidence" value="ECO:0007669"/>
    <property type="project" value="TreeGrafter"/>
</dbReference>
<dbReference type="EMBL" id="PCRF01000203">
    <property type="protein sequence ID" value="PIP16141.1"/>
    <property type="molecule type" value="Genomic_DNA"/>
</dbReference>
<feature type="non-terminal residue" evidence="5">
    <location>
        <position position="1"/>
    </location>
</feature>
<dbReference type="InterPro" id="IPR001482">
    <property type="entry name" value="T2SS/T4SS_dom"/>
</dbReference>
<dbReference type="PANTHER" id="PTHR30258:SF1">
    <property type="entry name" value="PROTEIN TRANSPORT PROTEIN HOFB HOMOLOG"/>
    <property type="match status" value="1"/>
</dbReference>
<evidence type="ECO:0000259" key="4">
    <source>
        <dbReference type="PROSITE" id="PS00662"/>
    </source>
</evidence>
<sequence length="361" mass="40164">TVTDEETQDRTYIKGLIDQASQERVEVLVGGEVDEEVGPENLAAQADQAPIVKLVDHILLDGYLKRASDVHLEPYEKRFRLRYRIDGILYEEFNIPLHLMQALIARLKIISNLNITEKRLPQDGRFKMSMEKKEIDYRVSILPISFGEKVVMRALDSSTIALKLSDLGFSLQAMETMERMIRRPYGMILVTGPTGSGKSTTLSAVINDLNTPERNIMTIEDPVEYQIPGITQIPVNPTINFTFAEGLRSLLRQSPDIIMVGEIRDFETADIAVKAALTGQLVLSTLHTNDAASAINRLVDMGVEPFLVSSSVIMILAQRLVRKICRFCRAEVEIPTAVLANLGIETASSGKRPVFYAGKGC</sequence>
<dbReference type="Proteomes" id="UP000230392">
    <property type="component" value="Unassembled WGS sequence"/>
</dbReference>
<keyword evidence="2" id="KW-0547">Nucleotide-binding</keyword>
<organism evidence="5 6">
    <name type="scientific">bacterium (Candidatus Ratteibacteria) CG23_combo_of_CG06-09_8_20_14_all_48_7</name>
    <dbReference type="NCBI Taxonomy" id="2014292"/>
    <lineage>
        <taxon>Bacteria</taxon>
        <taxon>Candidatus Ratteibacteria</taxon>
    </lineage>
</organism>
<dbReference type="InterPro" id="IPR003593">
    <property type="entry name" value="AAA+_ATPase"/>
</dbReference>
<dbReference type="GO" id="GO:0016887">
    <property type="term" value="F:ATP hydrolysis activity"/>
    <property type="evidence" value="ECO:0007669"/>
    <property type="project" value="TreeGrafter"/>
</dbReference>
<dbReference type="AlphaFoldDB" id="A0A2G9YC75"/>
<comment type="caution">
    <text evidence="5">The sequence shown here is derived from an EMBL/GenBank/DDBJ whole genome shotgun (WGS) entry which is preliminary data.</text>
</comment>
<dbReference type="GO" id="GO:0005524">
    <property type="term" value="F:ATP binding"/>
    <property type="evidence" value="ECO:0007669"/>
    <property type="project" value="UniProtKB-KW"/>
</dbReference>
<keyword evidence="3" id="KW-0067">ATP-binding</keyword>
<dbReference type="FunFam" id="3.30.450.90:FF:000001">
    <property type="entry name" value="Type II secretion system ATPase GspE"/>
    <property type="match status" value="1"/>
</dbReference>
<gene>
    <name evidence="5" type="ORF">COX46_04090</name>
</gene>
<dbReference type="Gene3D" id="3.30.450.90">
    <property type="match status" value="1"/>
</dbReference>
<evidence type="ECO:0000313" key="5">
    <source>
        <dbReference type="EMBL" id="PIP16141.1"/>
    </source>
</evidence>
<dbReference type="PANTHER" id="PTHR30258">
    <property type="entry name" value="TYPE II SECRETION SYSTEM PROTEIN GSPE-RELATED"/>
    <property type="match status" value="1"/>
</dbReference>
<dbReference type="SMART" id="SM00382">
    <property type="entry name" value="AAA"/>
    <property type="match status" value="1"/>
</dbReference>
<evidence type="ECO:0000313" key="6">
    <source>
        <dbReference type="Proteomes" id="UP000230392"/>
    </source>
</evidence>
<evidence type="ECO:0000256" key="2">
    <source>
        <dbReference type="ARBA" id="ARBA00022741"/>
    </source>
</evidence>
<dbReference type="CDD" id="cd01129">
    <property type="entry name" value="PulE-GspE-like"/>
    <property type="match status" value="1"/>
</dbReference>
<comment type="similarity">
    <text evidence="1">Belongs to the GSP E family.</text>
</comment>
<dbReference type="Gene3D" id="3.40.50.300">
    <property type="entry name" value="P-loop containing nucleotide triphosphate hydrolases"/>
    <property type="match status" value="1"/>
</dbReference>
<dbReference type="InterPro" id="IPR027417">
    <property type="entry name" value="P-loop_NTPase"/>
</dbReference>
<accession>A0A2G9YC75</accession>
<feature type="domain" description="Bacterial type II secretion system protein E" evidence="4">
    <location>
        <begin position="251"/>
        <end position="265"/>
    </location>
</feature>
<dbReference type="SUPFAM" id="SSF52540">
    <property type="entry name" value="P-loop containing nucleoside triphosphate hydrolases"/>
    <property type="match status" value="1"/>
</dbReference>
<dbReference type="Pfam" id="PF00437">
    <property type="entry name" value="T2SSE"/>
    <property type="match status" value="1"/>
</dbReference>
<evidence type="ECO:0000256" key="3">
    <source>
        <dbReference type="ARBA" id="ARBA00022840"/>
    </source>
</evidence>